<keyword evidence="3" id="KW-0378">Hydrolase</keyword>
<protein>
    <submittedName>
        <fullName evidence="6">Maltase-glucoamylase, intestinal</fullName>
    </submittedName>
</protein>
<dbReference type="SUPFAM" id="SSF74650">
    <property type="entry name" value="Galactose mutarotase-like"/>
    <property type="match status" value="1"/>
</dbReference>
<evidence type="ECO:0000256" key="2">
    <source>
        <dbReference type="ARBA" id="ARBA00023180"/>
    </source>
</evidence>
<evidence type="ECO:0000256" key="1">
    <source>
        <dbReference type="ARBA" id="ARBA00007806"/>
    </source>
</evidence>
<dbReference type="Gene3D" id="2.60.40.1180">
    <property type="entry name" value="Golgi alpha-mannosidase II"/>
    <property type="match status" value="2"/>
</dbReference>
<dbReference type="SUPFAM" id="SSF51445">
    <property type="entry name" value="(Trans)glycosidases"/>
    <property type="match status" value="1"/>
</dbReference>
<organism evidence="6 7">
    <name type="scientific">Caerostris darwini</name>
    <dbReference type="NCBI Taxonomy" id="1538125"/>
    <lineage>
        <taxon>Eukaryota</taxon>
        <taxon>Metazoa</taxon>
        <taxon>Ecdysozoa</taxon>
        <taxon>Arthropoda</taxon>
        <taxon>Chelicerata</taxon>
        <taxon>Arachnida</taxon>
        <taxon>Araneae</taxon>
        <taxon>Araneomorphae</taxon>
        <taxon>Entelegynae</taxon>
        <taxon>Araneoidea</taxon>
        <taxon>Araneidae</taxon>
        <taxon>Caerostris</taxon>
    </lineage>
</organism>
<comment type="similarity">
    <text evidence="1 3">Belongs to the glycosyl hydrolase 31 family.</text>
</comment>
<dbReference type="GO" id="GO:0030246">
    <property type="term" value="F:carbohydrate binding"/>
    <property type="evidence" value="ECO:0007669"/>
    <property type="project" value="InterPro"/>
</dbReference>
<dbReference type="PANTHER" id="PTHR22762:SF133">
    <property type="entry name" value="P-TYPE DOMAIN-CONTAINING PROTEIN"/>
    <property type="match status" value="1"/>
</dbReference>
<name>A0AAV4SCP9_9ARAC</name>
<dbReference type="GO" id="GO:0005975">
    <property type="term" value="P:carbohydrate metabolic process"/>
    <property type="evidence" value="ECO:0007669"/>
    <property type="project" value="InterPro"/>
</dbReference>
<evidence type="ECO:0000313" key="6">
    <source>
        <dbReference type="EMBL" id="GIY31252.1"/>
    </source>
</evidence>
<dbReference type="InterPro" id="IPR048395">
    <property type="entry name" value="Glyco_hydro_31_C"/>
</dbReference>
<evidence type="ECO:0000259" key="4">
    <source>
        <dbReference type="Pfam" id="PF01055"/>
    </source>
</evidence>
<dbReference type="Pfam" id="PF01055">
    <property type="entry name" value="Glyco_hydro_31_2nd"/>
    <property type="match status" value="1"/>
</dbReference>
<dbReference type="Gene3D" id="2.60.40.1760">
    <property type="entry name" value="glycosyl hydrolase (family 31)"/>
    <property type="match status" value="1"/>
</dbReference>
<dbReference type="InterPro" id="IPR013780">
    <property type="entry name" value="Glyco_hydro_b"/>
</dbReference>
<comment type="caution">
    <text evidence="6">The sequence shown here is derived from an EMBL/GenBank/DDBJ whole genome shotgun (WGS) entry which is preliminary data.</text>
</comment>
<dbReference type="Pfam" id="PF21365">
    <property type="entry name" value="Glyco_hydro_31_3rd"/>
    <property type="match status" value="1"/>
</dbReference>
<evidence type="ECO:0000256" key="3">
    <source>
        <dbReference type="RuleBase" id="RU361185"/>
    </source>
</evidence>
<dbReference type="SUPFAM" id="SSF51011">
    <property type="entry name" value="Glycosyl hydrolase domain"/>
    <property type="match status" value="1"/>
</dbReference>
<feature type="domain" description="Glycosyl hydrolase family 31 C-terminal" evidence="5">
    <location>
        <begin position="556"/>
        <end position="648"/>
    </location>
</feature>
<dbReference type="Gene3D" id="3.20.20.80">
    <property type="entry name" value="Glycosidases"/>
    <property type="match status" value="1"/>
</dbReference>
<evidence type="ECO:0000313" key="7">
    <source>
        <dbReference type="Proteomes" id="UP001054837"/>
    </source>
</evidence>
<feature type="domain" description="Glycoside hydrolase family 31 TIM barrel" evidence="4">
    <location>
        <begin position="193"/>
        <end position="548"/>
    </location>
</feature>
<accession>A0AAV4SCP9</accession>
<dbReference type="Proteomes" id="UP001054837">
    <property type="component" value="Unassembled WGS sequence"/>
</dbReference>
<dbReference type="InterPro" id="IPR017853">
    <property type="entry name" value="GH"/>
</dbReference>
<evidence type="ECO:0000259" key="5">
    <source>
        <dbReference type="Pfam" id="PF21365"/>
    </source>
</evidence>
<keyword evidence="3" id="KW-0326">Glycosidase</keyword>
<reference evidence="6 7" key="1">
    <citation type="submission" date="2021-06" db="EMBL/GenBank/DDBJ databases">
        <title>Caerostris darwini draft genome.</title>
        <authorList>
            <person name="Kono N."/>
            <person name="Arakawa K."/>
        </authorList>
    </citation>
    <scope>NUCLEOTIDE SEQUENCE [LARGE SCALE GENOMIC DNA]</scope>
</reference>
<dbReference type="CDD" id="cd14752">
    <property type="entry name" value="GH31_N"/>
    <property type="match status" value="1"/>
</dbReference>
<dbReference type="AlphaFoldDB" id="A0AAV4SCP9"/>
<gene>
    <name evidence="6" type="primary">MGAM</name>
    <name evidence="6" type="ORF">CDAR_473731</name>
</gene>
<sequence>MRTLHQKKEFYGPEHYHFEVPTPKIHVQDNGHNGREVFSYSVAYDVHNKISTVKVRRSDTDAIIFDTSVGALSLSYQFLELTTKLASSNVFGFGSKKTVQYNDGFQWETFSMFSSKEKLGVLSGVHPMYMCLEDDGNAYGVLLLNSNALEVELHPLPAITFRTIGGVLDFYLFLGPTPEEVIQQYTAAIGFAFIPPYWSLGLQIKQAPLQSPEEIEKFLNDFKAKHIPVESLILNEDTVLRIGSGVENLNKFSNVISNLKNKSQKLILQLAAGIPKDAVLNRDSAFTSALVRNVFVCNKWGRIPLEGKYKGRPAVYPDFGSPDCINWWSKATKKISSLLEYDGIWLVNNEPLSEIDGSVNGCLDDNFNNPPYVPEALNDALYDRTLCMDALLTWKYDIMPHYDAHNLYGHSMAAATEQALASNFPSERKLILSDSTFTGTGHHAGHYLHIPQNSWEVFRSSISDVLRFQMHGVIMTGIGACENPTQNQENDEELCVRWLQCAIFYPLLQLHYEGTEYLHKSLSNKEVIHSIRNALSRRYELLPQLYTLLHLAHIKGSTVVRPLFHNFPTDIETYSINSQFMWGSSLLISPILEKNATKLDFYLPEGIWFDFYQGNPIYSSGEWFAETSGPFIDSKQPAVLHMRAGHVITLQKPAETTTISRQNSMSILVALNSSLEAHGLLYWDDGETRNSYELGEYLLVEYSAKGNSLNVTGHFGKKVLKSSFYKGAIEQVRIMGLSKPPKRIIIDGSYILSNKQYHWNYDTMVLDLKLILIPLGRKTELQWQF</sequence>
<proteinExistence type="inferred from homology"/>
<dbReference type="InterPro" id="IPR011013">
    <property type="entry name" value="Gal_mutarotase_sf_dom"/>
</dbReference>
<keyword evidence="7" id="KW-1185">Reference proteome</keyword>
<dbReference type="InterPro" id="IPR000322">
    <property type="entry name" value="Glyco_hydro_31_TIM"/>
</dbReference>
<keyword evidence="2" id="KW-0325">Glycoprotein</keyword>
<dbReference type="PANTHER" id="PTHR22762">
    <property type="entry name" value="ALPHA-GLUCOSIDASE"/>
    <property type="match status" value="1"/>
</dbReference>
<dbReference type="GO" id="GO:0090599">
    <property type="term" value="F:alpha-glucosidase activity"/>
    <property type="evidence" value="ECO:0007669"/>
    <property type="project" value="UniProtKB-ARBA"/>
</dbReference>
<dbReference type="EMBL" id="BPLQ01007621">
    <property type="protein sequence ID" value="GIY31252.1"/>
    <property type="molecule type" value="Genomic_DNA"/>
</dbReference>